<name>A0A3M9MDY1_9MICO</name>
<dbReference type="AlphaFoldDB" id="A0A3M9MDY1"/>
<keyword evidence="1" id="KW-0233">DNA recombination</keyword>
<dbReference type="SUPFAM" id="SSF56349">
    <property type="entry name" value="DNA breaking-rejoining enzymes"/>
    <property type="match status" value="1"/>
</dbReference>
<dbReference type="GO" id="GO:0003677">
    <property type="term" value="F:DNA binding"/>
    <property type="evidence" value="ECO:0007669"/>
    <property type="project" value="InterPro"/>
</dbReference>
<accession>A0A3M9MDY1</accession>
<evidence type="ECO:0000256" key="1">
    <source>
        <dbReference type="ARBA" id="ARBA00023172"/>
    </source>
</evidence>
<dbReference type="GO" id="GO:0006310">
    <property type="term" value="P:DNA recombination"/>
    <property type="evidence" value="ECO:0007669"/>
    <property type="project" value="UniProtKB-KW"/>
</dbReference>
<sequence>MSRLLNFHSPDEGLRHAIMRSRSRGRQHCPVACHRSSRWAAVTRYVLVRGVRCATGTEVIDHFSPPPSLLAPDLWEADASTIRAVVAAAAFESPHSARAAIRCTAALFSWAHEMGLSTDPEALFTPDRVDAYVGSKSSLTVRSRGTYRSMLRRVGRAATVRAPWPPLAEDLGPGAAASTPYTADEVHRFWQAVDAQATKRRRRTMRTILALGLGAGVRTSELVEVTAADISLHEGAGVLCLTLTDRVTPIRAEYADVVDDLCARNPTGPLIGAPTSARDRLHRYAKGTEIPMDVPPLKVRRLRSTWAVAVLSSGITISEFNRIAGGVSARTLDMLTQHVPCRTKHGEYLRLAAGR</sequence>
<dbReference type="PROSITE" id="PS51898">
    <property type="entry name" value="TYR_RECOMBINASE"/>
    <property type="match status" value="1"/>
</dbReference>
<feature type="domain" description="Tyr recombinase" evidence="2">
    <location>
        <begin position="176"/>
        <end position="355"/>
    </location>
</feature>
<dbReference type="Gene3D" id="1.10.443.10">
    <property type="entry name" value="Intergrase catalytic core"/>
    <property type="match status" value="1"/>
</dbReference>
<evidence type="ECO:0000259" key="2">
    <source>
        <dbReference type="PROSITE" id="PS51898"/>
    </source>
</evidence>
<evidence type="ECO:0000313" key="3">
    <source>
        <dbReference type="EMBL" id="RNI23780.1"/>
    </source>
</evidence>
<keyword evidence="4" id="KW-1185">Reference proteome</keyword>
<protein>
    <recommendedName>
        <fullName evidence="2">Tyr recombinase domain-containing protein</fullName>
    </recommendedName>
</protein>
<organism evidence="3 4">
    <name type="scientific">Flexivirga caeni</name>
    <dbReference type="NCBI Taxonomy" id="2294115"/>
    <lineage>
        <taxon>Bacteria</taxon>
        <taxon>Bacillati</taxon>
        <taxon>Actinomycetota</taxon>
        <taxon>Actinomycetes</taxon>
        <taxon>Micrococcales</taxon>
        <taxon>Dermacoccaceae</taxon>
        <taxon>Flexivirga</taxon>
    </lineage>
</organism>
<proteinExistence type="predicted"/>
<evidence type="ECO:0000313" key="4">
    <source>
        <dbReference type="Proteomes" id="UP000271678"/>
    </source>
</evidence>
<dbReference type="InterPro" id="IPR013762">
    <property type="entry name" value="Integrase-like_cat_sf"/>
</dbReference>
<dbReference type="InterPro" id="IPR011010">
    <property type="entry name" value="DNA_brk_join_enz"/>
</dbReference>
<comment type="caution">
    <text evidence="3">The sequence shown here is derived from an EMBL/GenBank/DDBJ whole genome shotgun (WGS) entry which is preliminary data.</text>
</comment>
<dbReference type="GO" id="GO:0015074">
    <property type="term" value="P:DNA integration"/>
    <property type="evidence" value="ECO:0007669"/>
    <property type="project" value="InterPro"/>
</dbReference>
<dbReference type="Proteomes" id="UP000271678">
    <property type="component" value="Unassembled WGS sequence"/>
</dbReference>
<gene>
    <name evidence="3" type="ORF">EFY87_05720</name>
</gene>
<dbReference type="EMBL" id="RJJQ01000004">
    <property type="protein sequence ID" value="RNI23780.1"/>
    <property type="molecule type" value="Genomic_DNA"/>
</dbReference>
<dbReference type="InterPro" id="IPR002104">
    <property type="entry name" value="Integrase_catalytic"/>
</dbReference>
<reference evidence="3 4" key="1">
    <citation type="submission" date="2018-11" db="EMBL/GenBank/DDBJ databases">
        <title>Draft genome of Simplicispira Flexivirga sp. BO-16.</title>
        <authorList>
            <person name="Im W.T."/>
        </authorList>
    </citation>
    <scope>NUCLEOTIDE SEQUENCE [LARGE SCALE GENOMIC DNA]</scope>
    <source>
        <strain evidence="3 4">BO-16</strain>
    </source>
</reference>